<dbReference type="InterPro" id="IPR001539">
    <property type="entry name" value="Peptidase_U32"/>
</dbReference>
<dbReference type="EMBL" id="JAHZIK010000025">
    <property type="protein sequence ID" value="MBW7452922.1"/>
    <property type="molecule type" value="Genomic_DNA"/>
</dbReference>
<dbReference type="Proteomes" id="UP001519887">
    <property type="component" value="Unassembled WGS sequence"/>
</dbReference>
<evidence type="ECO:0000313" key="2">
    <source>
        <dbReference type="Proteomes" id="UP001519887"/>
    </source>
</evidence>
<gene>
    <name evidence="1" type="ORF">K0U00_02545</name>
</gene>
<dbReference type="PANTHER" id="PTHR30217">
    <property type="entry name" value="PEPTIDASE U32 FAMILY"/>
    <property type="match status" value="1"/>
</dbReference>
<proteinExistence type="predicted"/>
<dbReference type="RefSeq" id="WP_210045703.1">
    <property type="nucleotide sequence ID" value="NZ_JBHLVU010000018.1"/>
</dbReference>
<name>A0ABS7BW96_9BACL</name>
<dbReference type="PANTHER" id="PTHR30217:SF7">
    <property type="entry name" value="TRNA HYDROXYLATION PROTEIN P2"/>
    <property type="match status" value="1"/>
</dbReference>
<sequence>MTTKPELLTVAASLEEVERLIEAGSDAFVLGESRYGLRLPGEFNAAAMADAVRIAHPKGVAVYAALNNVMDNATVETLPDYIQALSAAGVDGIVFGDPAVLMAARMAAPHLKLHWNAEMTSTNYETANYWGRRGAVRVVLARELNMEQVLEAKAHTKLQVQVQVHGLTNIYHSKRPLVQNYLDHQGQSVNAGEVDGDMPGGTAHGTYEDGLYLIEVERPDERFPIYEDANGTHIMSSDDICMIENLHELMEAGIDSFKIEGLLKSAKYNETVVRSYRAAIDAYFESPADYSFQEEWLDAIKAVQDPERELSYGFFYKEQVY</sequence>
<dbReference type="Pfam" id="PF01136">
    <property type="entry name" value="Peptidase_U32"/>
    <property type="match status" value="1"/>
</dbReference>
<evidence type="ECO:0000313" key="1">
    <source>
        <dbReference type="EMBL" id="MBW7452922.1"/>
    </source>
</evidence>
<reference evidence="1 2" key="1">
    <citation type="submission" date="2021-07" db="EMBL/GenBank/DDBJ databases">
        <title>Paenibacillus radiodurans sp. nov., isolated from the southeastern edge of Tengger Desert.</title>
        <authorList>
            <person name="Zhang G."/>
        </authorList>
    </citation>
    <scope>NUCLEOTIDE SEQUENCE [LARGE SCALE GENOMIC DNA]</scope>
    <source>
        <strain evidence="1 2">CCM 7311</strain>
    </source>
</reference>
<keyword evidence="2" id="KW-1185">Reference proteome</keyword>
<dbReference type="InterPro" id="IPR051454">
    <property type="entry name" value="RNA/ubiquinone_mod_enzymes"/>
</dbReference>
<organism evidence="1 2">
    <name type="scientific">Paenibacillus sepulcri</name>
    <dbReference type="NCBI Taxonomy" id="359917"/>
    <lineage>
        <taxon>Bacteria</taxon>
        <taxon>Bacillati</taxon>
        <taxon>Bacillota</taxon>
        <taxon>Bacilli</taxon>
        <taxon>Bacillales</taxon>
        <taxon>Paenibacillaceae</taxon>
        <taxon>Paenibacillus</taxon>
    </lineage>
</organism>
<accession>A0ABS7BW96</accession>
<protein>
    <submittedName>
        <fullName evidence="1">U32 family peptidase</fullName>
    </submittedName>
</protein>
<comment type="caution">
    <text evidence="1">The sequence shown here is derived from an EMBL/GenBank/DDBJ whole genome shotgun (WGS) entry which is preliminary data.</text>
</comment>